<dbReference type="CDD" id="cd02062">
    <property type="entry name" value="Nitro_FMN_reductase"/>
    <property type="match status" value="1"/>
</dbReference>
<keyword evidence="7" id="KW-1185">Reference proteome</keyword>
<dbReference type="InterPro" id="IPR029479">
    <property type="entry name" value="Nitroreductase"/>
</dbReference>
<dbReference type="AlphaFoldDB" id="A0A383S930"/>
<keyword evidence="1" id="KW-0285">Flavoprotein</keyword>
<evidence type="ECO:0000313" key="7">
    <source>
        <dbReference type="Proteomes" id="UP000263928"/>
    </source>
</evidence>
<dbReference type="RefSeq" id="WP_119162727.1">
    <property type="nucleotide sequence ID" value="NZ_LR134442.1"/>
</dbReference>
<dbReference type="PANTHER" id="PTHR23026">
    <property type="entry name" value="NADPH NITROREDUCTASE"/>
    <property type="match status" value="1"/>
</dbReference>
<evidence type="ECO:0000256" key="1">
    <source>
        <dbReference type="ARBA" id="ARBA00022630"/>
    </source>
</evidence>
<dbReference type="SUPFAM" id="SSF55469">
    <property type="entry name" value="FMN-dependent nitroreductase-like"/>
    <property type="match status" value="1"/>
</dbReference>
<keyword evidence="3 6" id="KW-0560">Oxidoreductase</keyword>
<evidence type="ECO:0000256" key="3">
    <source>
        <dbReference type="ARBA" id="ARBA00023002"/>
    </source>
</evidence>
<reference evidence="7" key="1">
    <citation type="submission" date="2018-08" db="EMBL/GenBank/DDBJ databases">
        <authorList>
            <person name="Hornung B."/>
        </authorList>
    </citation>
    <scope>NUCLEOTIDE SEQUENCE [LARGE SCALE GENOMIC DNA]</scope>
</reference>
<dbReference type="Proteomes" id="UP000279336">
    <property type="component" value="Unassembled WGS sequence"/>
</dbReference>
<dbReference type="Pfam" id="PF00881">
    <property type="entry name" value="Nitroreductase"/>
    <property type="match status" value="1"/>
</dbReference>
<dbReference type="Gene3D" id="3.40.109.10">
    <property type="entry name" value="NADH Oxidase"/>
    <property type="match status" value="1"/>
</dbReference>
<evidence type="ECO:0000313" key="8">
    <source>
        <dbReference type="Proteomes" id="UP000279336"/>
    </source>
</evidence>
<keyword evidence="2" id="KW-0288">FMN</keyword>
<dbReference type="GO" id="GO:0016491">
    <property type="term" value="F:oxidoreductase activity"/>
    <property type="evidence" value="ECO:0007669"/>
    <property type="project" value="UniProtKB-KW"/>
</dbReference>
<proteinExistence type="predicted"/>
<dbReference type="OrthoDB" id="3358989at2"/>
<protein>
    <submittedName>
        <fullName evidence="5 6">Nitroreductase</fullName>
        <ecNumber evidence="6">1.-.-.-</ecNumber>
    </submittedName>
</protein>
<gene>
    <name evidence="5" type="ORF">D7U36_05600</name>
    <name evidence="6" type="ORF">PROPAUS_2429</name>
</gene>
<dbReference type="PANTHER" id="PTHR23026:SF90">
    <property type="entry name" value="IODOTYROSINE DEIODINASE 1"/>
    <property type="match status" value="1"/>
</dbReference>
<evidence type="ECO:0000259" key="4">
    <source>
        <dbReference type="Pfam" id="PF00881"/>
    </source>
</evidence>
<accession>A0A383S930</accession>
<dbReference type="EMBL" id="UNQJ01000025">
    <property type="protein sequence ID" value="SYZ34417.1"/>
    <property type="molecule type" value="Genomic_DNA"/>
</dbReference>
<reference evidence="6" key="2">
    <citation type="submission" date="2018-08" db="EMBL/GenBank/DDBJ databases">
        <authorList>
            <person name="Ferrada E.E."/>
            <person name="Latorre B.A."/>
        </authorList>
    </citation>
    <scope>NUCLEOTIDE SEQUENCE [LARGE SCALE GENOMIC DNA]</scope>
    <source>
        <strain evidence="6">Propionibacterium_australiense1</strain>
    </source>
</reference>
<evidence type="ECO:0000313" key="5">
    <source>
        <dbReference type="EMBL" id="RLP10761.1"/>
    </source>
</evidence>
<evidence type="ECO:0000313" key="6">
    <source>
        <dbReference type="EMBL" id="SYZ34417.1"/>
    </source>
</evidence>
<feature type="domain" description="Nitroreductase" evidence="4">
    <location>
        <begin position="9"/>
        <end position="175"/>
    </location>
</feature>
<sequence>MEFYEAVHKRRSIRQFEDRPIARETIERIVEAGLAAPSSNHQRRWQLVVLTEKDRIVELSRHIRNMPRRFKEARSPQQEMMQISYPRQRSMVAEAACVIVPTFHCKYPISEEGGGWGLNDYGAAWALIENMLLAATAEGLSSGVHIPVRKEPAEIHEFLGIPEPWRLPALVVLGHPAAGAETPRQVEVSVDKNVHWQTW</sequence>
<dbReference type="EMBL" id="RCIW01000007">
    <property type="protein sequence ID" value="RLP10761.1"/>
    <property type="molecule type" value="Genomic_DNA"/>
</dbReference>
<dbReference type="Proteomes" id="UP000263928">
    <property type="component" value="Unassembled WGS sequence"/>
</dbReference>
<evidence type="ECO:0000256" key="2">
    <source>
        <dbReference type="ARBA" id="ARBA00022643"/>
    </source>
</evidence>
<dbReference type="InterPro" id="IPR050627">
    <property type="entry name" value="Nitroreductase/BluB"/>
</dbReference>
<dbReference type="InterPro" id="IPR000415">
    <property type="entry name" value="Nitroreductase-like"/>
</dbReference>
<name>A0A383S930_9ACTN</name>
<dbReference type="EC" id="1.-.-.-" evidence="6"/>
<organism evidence="6 7">
    <name type="scientific">Propionibacterium australiense</name>
    <dbReference type="NCBI Taxonomy" id="119981"/>
    <lineage>
        <taxon>Bacteria</taxon>
        <taxon>Bacillati</taxon>
        <taxon>Actinomycetota</taxon>
        <taxon>Actinomycetes</taxon>
        <taxon>Propionibacteriales</taxon>
        <taxon>Propionibacteriaceae</taxon>
        <taxon>Propionibacterium</taxon>
    </lineage>
</organism>
<reference evidence="5 8" key="3">
    <citation type="submission" date="2018-10" db="EMBL/GenBank/DDBJ databases">
        <title>Propionibacterium australiense Genome Sequencing and Assembly.</title>
        <authorList>
            <person name="Bernier A.-M."/>
            <person name="Bernard K."/>
        </authorList>
    </citation>
    <scope>NUCLEOTIDE SEQUENCE [LARGE SCALE GENOMIC DNA]</scope>
    <source>
        <strain evidence="5 8">NML98A078</strain>
    </source>
</reference>